<comment type="cofactor">
    <cofactor evidence="12">
        <name>Zn(2+)</name>
        <dbReference type="ChEBI" id="CHEBI:29105"/>
    </cofactor>
    <text evidence="12">Binds 1 zinc ion per monomer.</text>
</comment>
<dbReference type="PANTHER" id="PTHR30313:SF2">
    <property type="entry name" value="DNA PRIMASE"/>
    <property type="match status" value="1"/>
</dbReference>
<dbReference type="NCBIfam" id="TIGR01391">
    <property type="entry name" value="dnaG"/>
    <property type="match status" value="1"/>
</dbReference>
<comment type="catalytic activity">
    <reaction evidence="12">
        <text>ssDNA + n NTP = ssDNA/pppN(pN)n-1 hybrid + (n-1) diphosphate.</text>
        <dbReference type="EC" id="2.7.7.101"/>
    </reaction>
</comment>
<keyword evidence="4 12" id="KW-0548">Nucleotidyltransferase</keyword>
<evidence type="ECO:0000256" key="6">
    <source>
        <dbReference type="ARBA" id="ARBA00022723"/>
    </source>
</evidence>
<keyword evidence="2 12" id="KW-0639">Primosome</keyword>
<dbReference type="InterPro" id="IPR002694">
    <property type="entry name" value="Znf_CHC2"/>
</dbReference>
<comment type="similarity">
    <text evidence="12">Belongs to the DnaG primase family.</text>
</comment>
<evidence type="ECO:0000256" key="7">
    <source>
        <dbReference type="ARBA" id="ARBA00022771"/>
    </source>
</evidence>
<dbReference type="InterPro" id="IPR050219">
    <property type="entry name" value="DnaG_primase"/>
</dbReference>
<keyword evidence="9" id="KW-0460">Magnesium</keyword>
<evidence type="ECO:0000313" key="15">
    <source>
        <dbReference type="EMBL" id="CAA9216500.1"/>
    </source>
</evidence>
<dbReference type="GO" id="GO:0008270">
    <property type="term" value="F:zinc ion binding"/>
    <property type="evidence" value="ECO:0007669"/>
    <property type="project" value="UniProtKB-UniRule"/>
</dbReference>
<evidence type="ECO:0000259" key="14">
    <source>
        <dbReference type="PROSITE" id="PS50880"/>
    </source>
</evidence>
<name>A0A6J4H7N9_9ACTN</name>
<keyword evidence="11 12" id="KW-0804">Transcription</keyword>
<evidence type="ECO:0000256" key="10">
    <source>
        <dbReference type="ARBA" id="ARBA00023125"/>
    </source>
</evidence>
<sequence length="591" mass="63629">MGIADDDIERVRASTSLLAVVSDHVALRRSGTRWVGLCPFHNERSGSFSVNDELGFYYCFGCQAKGDAITFVREVLHLDFVGAVEHLAGRAGVTLRYDDARESGERQRRRVLVEAMAAAAAWYHQRLLTAPDASSARGYLRSRGYDGDVVRKYQIGWAPDGWDVLCSSLGVPGDVLADTGLGFTNKAGRLQDSFRARVMFPIYDARGDAVAFGGRVLPGGEGPKYKNSAASKIYDKSEVLYGLNWAKGDIVKDGVAVVCEGYTDVIGLATAGVGKGVATCGTALTERHVVALRRFSPRIVFAYDADAAGQGAAERVYEWEQRHDLAVLVAALPAGSDPGELARTDPEALRRAVEEARPFLAFRLDRLLASSDLATVEGRARAAVLGVEMVREHPSSLVRDQYVMELADRCRVDPDRLRQALAGPAPARGAAPPAARPARVGRPARSETPALLALRLAVHEPALVVGLLHEVLFVDPVQLGAYRALAGAATLHEAVAAAEPEAAELLQRLAVEEVVADAEDVLARLVAEVARAAHDRLQAELRVAWSDEGATSAKELLRHLGDLGPDVDPDLRRDAMEQLVAFLAERAEEGP</sequence>
<dbReference type="InterPro" id="IPR037068">
    <property type="entry name" value="DNA_primase_core_N_sf"/>
</dbReference>
<dbReference type="Gene3D" id="3.90.980.10">
    <property type="entry name" value="DNA primase, catalytic core, N-terminal domain"/>
    <property type="match status" value="1"/>
</dbReference>
<dbReference type="InterPro" id="IPR019475">
    <property type="entry name" value="DNA_primase_DnaB-bd"/>
</dbReference>
<evidence type="ECO:0000256" key="12">
    <source>
        <dbReference type="HAMAP-Rule" id="MF_00974"/>
    </source>
</evidence>
<dbReference type="Gene3D" id="3.40.1360.10">
    <property type="match status" value="1"/>
</dbReference>
<dbReference type="FunFam" id="3.90.580.10:FF:000001">
    <property type="entry name" value="DNA primase"/>
    <property type="match status" value="1"/>
</dbReference>
<dbReference type="GO" id="GO:0005737">
    <property type="term" value="C:cytoplasm"/>
    <property type="evidence" value="ECO:0007669"/>
    <property type="project" value="TreeGrafter"/>
</dbReference>
<dbReference type="SUPFAM" id="SSF56731">
    <property type="entry name" value="DNA primase core"/>
    <property type="match status" value="1"/>
</dbReference>
<keyword evidence="6 12" id="KW-0479">Metal-binding</keyword>
<accession>A0A6J4H7N9</accession>
<feature type="region of interest" description="Disordered" evidence="13">
    <location>
        <begin position="423"/>
        <end position="442"/>
    </location>
</feature>
<dbReference type="PANTHER" id="PTHR30313">
    <property type="entry name" value="DNA PRIMASE"/>
    <property type="match status" value="1"/>
</dbReference>
<dbReference type="HAMAP" id="MF_00974">
    <property type="entry name" value="DNA_primase_DnaG"/>
    <property type="match status" value="1"/>
</dbReference>
<dbReference type="Pfam" id="PF13155">
    <property type="entry name" value="Toprim_2"/>
    <property type="match status" value="1"/>
</dbReference>
<dbReference type="InterPro" id="IPR030846">
    <property type="entry name" value="DnaG_bac"/>
</dbReference>
<keyword evidence="8 12" id="KW-0862">Zinc</keyword>
<dbReference type="InterPro" id="IPR036977">
    <property type="entry name" value="DNA_primase_Znf_CHC2"/>
</dbReference>
<dbReference type="CDD" id="cd03364">
    <property type="entry name" value="TOPRIM_DnaG_primases"/>
    <property type="match status" value="1"/>
</dbReference>
<dbReference type="GO" id="GO:0000428">
    <property type="term" value="C:DNA-directed RNA polymerase complex"/>
    <property type="evidence" value="ECO:0007669"/>
    <property type="project" value="UniProtKB-KW"/>
</dbReference>
<keyword evidence="7 12" id="KW-0863">Zinc-finger</keyword>
<evidence type="ECO:0000256" key="13">
    <source>
        <dbReference type="SAM" id="MobiDB-lite"/>
    </source>
</evidence>
<evidence type="ECO:0000256" key="3">
    <source>
        <dbReference type="ARBA" id="ARBA00022679"/>
    </source>
</evidence>
<dbReference type="SUPFAM" id="SSF57783">
    <property type="entry name" value="Zinc beta-ribbon"/>
    <property type="match status" value="1"/>
</dbReference>
<organism evidence="15">
    <name type="scientific">uncultured Acidimicrobiales bacterium</name>
    <dbReference type="NCBI Taxonomy" id="310071"/>
    <lineage>
        <taxon>Bacteria</taxon>
        <taxon>Bacillati</taxon>
        <taxon>Actinomycetota</taxon>
        <taxon>Acidimicrobiia</taxon>
        <taxon>Acidimicrobiales</taxon>
        <taxon>environmental samples</taxon>
    </lineage>
</organism>
<dbReference type="SMART" id="SM00400">
    <property type="entry name" value="ZnF_CHCC"/>
    <property type="match status" value="1"/>
</dbReference>
<dbReference type="GO" id="GO:0006269">
    <property type="term" value="P:DNA replication, synthesis of primer"/>
    <property type="evidence" value="ECO:0007669"/>
    <property type="project" value="UniProtKB-UniRule"/>
</dbReference>
<evidence type="ECO:0000256" key="11">
    <source>
        <dbReference type="ARBA" id="ARBA00023163"/>
    </source>
</evidence>
<dbReference type="PROSITE" id="PS50880">
    <property type="entry name" value="TOPRIM"/>
    <property type="match status" value="1"/>
</dbReference>
<dbReference type="Pfam" id="PF01807">
    <property type="entry name" value="Zn_ribbon_DnaG"/>
    <property type="match status" value="1"/>
</dbReference>
<keyword evidence="10 12" id="KW-0238">DNA-binding</keyword>
<dbReference type="InterPro" id="IPR006171">
    <property type="entry name" value="TOPRIM_dom"/>
</dbReference>
<evidence type="ECO:0000256" key="2">
    <source>
        <dbReference type="ARBA" id="ARBA00022515"/>
    </source>
</evidence>
<keyword evidence="1 12" id="KW-0240">DNA-directed RNA polymerase</keyword>
<dbReference type="EC" id="2.7.7.101" evidence="12"/>
<comment type="subunit">
    <text evidence="12">Monomer. Interacts with DnaB.</text>
</comment>
<dbReference type="GO" id="GO:0003677">
    <property type="term" value="F:DNA binding"/>
    <property type="evidence" value="ECO:0007669"/>
    <property type="project" value="UniProtKB-KW"/>
</dbReference>
<dbReference type="Gene3D" id="3.90.580.10">
    <property type="entry name" value="Zinc finger, CHC2-type domain"/>
    <property type="match status" value="1"/>
</dbReference>
<keyword evidence="3 12" id="KW-0808">Transferase</keyword>
<dbReference type="AlphaFoldDB" id="A0A6J4H7N9"/>
<keyword evidence="5 12" id="KW-0235">DNA replication</keyword>
<evidence type="ECO:0000256" key="9">
    <source>
        <dbReference type="ARBA" id="ARBA00022842"/>
    </source>
</evidence>
<gene>
    <name evidence="12" type="primary">dnaG</name>
    <name evidence="15" type="ORF">AVDCRST_MAG20-402</name>
</gene>
<dbReference type="GO" id="GO:0003899">
    <property type="term" value="F:DNA-directed RNA polymerase activity"/>
    <property type="evidence" value="ECO:0007669"/>
    <property type="project" value="UniProtKB-UniRule"/>
</dbReference>
<evidence type="ECO:0000256" key="1">
    <source>
        <dbReference type="ARBA" id="ARBA00022478"/>
    </source>
</evidence>
<comment type="function">
    <text evidence="12">RNA polymerase that catalyzes the synthesis of short RNA molecules used as primers for DNA polymerase during DNA replication.</text>
</comment>
<feature type="domain" description="Toprim" evidence="14">
    <location>
        <begin position="254"/>
        <end position="333"/>
    </location>
</feature>
<dbReference type="InterPro" id="IPR006295">
    <property type="entry name" value="DNA_primase_DnaG"/>
</dbReference>
<dbReference type="InterPro" id="IPR034151">
    <property type="entry name" value="TOPRIM_DnaG_bac"/>
</dbReference>
<evidence type="ECO:0000256" key="8">
    <source>
        <dbReference type="ARBA" id="ARBA00022833"/>
    </source>
</evidence>
<dbReference type="InterPro" id="IPR013264">
    <property type="entry name" value="DNAG_N"/>
</dbReference>
<proteinExistence type="inferred from homology"/>
<dbReference type="GO" id="GO:1990077">
    <property type="term" value="C:primosome complex"/>
    <property type="evidence" value="ECO:0007669"/>
    <property type="project" value="UniProtKB-KW"/>
</dbReference>
<evidence type="ECO:0000256" key="5">
    <source>
        <dbReference type="ARBA" id="ARBA00022705"/>
    </source>
</evidence>
<protein>
    <recommendedName>
        <fullName evidence="12">DNA primase</fullName>
        <ecNumber evidence="12">2.7.7.101</ecNumber>
    </recommendedName>
</protein>
<comment type="domain">
    <text evidence="12">Contains an N-terminal zinc-binding domain, a central core domain that contains the primase activity, and a C-terminal DnaB-binding domain.</text>
</comment>
<dbReference type="SMART" id="SM00493">
    <property type="entry name" value="TOPRIM"/>
    <property type="match status" value="1"/>
</dbReference>
<reference evidence="15" key="1">
    <citation type="submission" date="2020-02" db="EMBL/GenBank/DDBJ databases">
        <authorList>
            <person name="Meier V. D."/>
        </authorList>
    </citation>
    <scope>NUCLEOTIDE SEQUENCE</scope>
    <source>
        <strain evidence="15">AVDCRST_MAG20</strain>
    </source>
</reference>
<dbReference type="EMBL" id="CADCSY010000018">
    <property type="protein sequence ID" value="CAA9216500.1"/>
    <property type="molecule type" value="Genomic_DNA"/>
</dbReference>
<evidence type="ECO:0000256" key="4">
    <source>
        <dbReference type="ARBA" id="ARBA00022695"/>
    </source>
</evidence>
<feature type="zinc finger region" description="CHC2-type" evidence="12">
    <location>
        <begin position="38"/>
        <end position="62"/>
    </location>
</feature>
<dbReference type="Pfam" id="PF10410">
    <property type="entry name" value="DnaB_bind"/>
    <property type="match status" value="1"/>
</dbReference>
<dbReference type="Pfam" id="PF08275">
    <property type="entry name" value="DNAG_N"/>
    <property type="match status" value="1"/>
</dbReference>